<evidence type="ECO:0000313" key="7">
    <source>
        <dbReference type="Proteomes" id="UP000645257"/>
    </source>
</evidence>
<evidence type="ECO:0000256" key="3">
    <source>
        <dbReference type="ARBA" id="ARBA00005709"/>
    </source>
</evidence>
<dbReference type="PANTHER" id="PTHR42792">
    <property type="entry name" value="FLAGELLIN"/>
    <property type="match status" value="1"/>
</dbReference>
<gene>
    <name evidence="6" type="primary">flgL</name>
    <name evidence="6" type="ORF">GCM10011289_06430</name>
</gene>
<reference evidence="6" key="1">
    <citation type="journal article" date="2014" name="Int. J. Syst. Evol. Microbiol.">
        <title>Complete genome sequence of Corynebacterium casei LMG S-19264T (=DSM 44701T), isolated from a smear-ripened cheese.</title>
        <authorList>
            <consortium name="US DOE Joint Genome Institute (JGI-PGF)"/>
            <person name="Walter F."/>
            <person name="Albersmeier A."/>
            <person name="Kalinowski J."/>
            <person name="Ruckert C."/>
        </authorList>
    </citation>
    <scope>NUCLEOTIDE SEQUENCE</scope>
    <source>
        <strain evidence="6">KCTC 32182</strain>
    </source>
</reference>
<dbReference type="Proteomes" id="UP000645257">
    <property type="component" value="Unassembled WGS sequence"/>
</dbReference>
<dbReference type="InterPro" id="IPR001029">
    <property type="entry name" value="Flagellin_N"/>
</dbReference>
<dbReference type="GO" id="GO:0005576">
    <property type="term" value="C:extracellular region"/>
    <property type="evidence" value="ECO:0007669"/>
    <property type="project" value="UniProtKB-SubCell"/>
</dbReference>
<evidence type="ECO:0000256" key="2">
    <source>
        <dbReference type="ARBA" id="ARBA00004613"/>
    </source>
</evidence>
<comment type="similarity">
    <text evidence="3">Belongs to the bacterial flagellin family.</text>
</comment>
<dbReference type="GO" id="GO:0005198">
    <property type="term" value="F:structural molecule activity"/>
    <property type="evidence" value="ECO:0007669"/>
    <property type="project" value="InterPro"/>
</dbReference>
<organism evidence="6 7">
    <name type="scientific">Paludibacterium paludis</name>
    <dbReference type="NCBI Taxonomy" id="1225769"/>
    <lineage>
        <taxon>Bacteria</taxon>
        <taxon>Pseudomonadati</taxon>
        <taxon>Pseudomonadota</taxon>
        <taxon>Betaproteobacteria</taxon>
        <taxon>Neisseriales</taxon>
        <taxon>Chromobacteriaceae</taxon>
        <taxon>Paludibacterium</taxon>
    </lineage>
</organism>
<feature type="domain" description="Flagellin N-terminal" evidence="5">
    <location>
        <begin position="3"/>
        <end position="140"/>
    </location>
</feature>
<keyword evidence="4" id="KW-0975">Bacterial flagellum</keyword>
<dbReference type="PANTHER" id="PTHR42792:SF1">
    <property type="entry name" value="FLAGELLAR HOOK-ASSOCIATED PROTEIN 3"/>
    <property type="match status" value="1"/>
</dbReference>
<dbReference type="InterPro" id="IPR001492">
    <property type="entry name" value="Flagellin"/>
</dbReference>
<keyword evidence="6" id="KW-0282">Flagellum</keyword>
<keyword evidence="6" id="KW-0966">Cell projection</keyword>
<dbReference type="Gene3D" id="1.20.1330.10">
    <property type="entry name" value="f41 fragment of flagellin, N-terminal domain"/>
    <property type="match status" value="1"/>
</dbReference>
<dbReference type="Pfam" id="PF00669">
    <property type="entry name" value="Flagellin_N"/>
    <property type="match status" value="1"/>
</dbReference>
<dbReference type="GO" id="GO:0009424">
    <property type="term" value="C:bacterial-type flagellum hook"/>
    <property type="evidence" value="ECO:0007669"/>
    <property type="project" value="InterPro"/>
</dbReference>
<evidence type="ECO:0000256" key="1">
    <source>
        <dbReference type="ARBA" id="ARBA00004365"/>
    </source>
</evidence>
<evidence type="ECO:0000259" key="5">
    <source>
        <dbReference type="Pfam" id="PF00669"/>
    </source>
</evidence>
<evidence type="ECO:0000313" key="6">
    <source>
        <dbReference type="EMBL" id="GGY06615.1"/>
    </source>
</evidence>
<comment type="caution">
    <text evidence="6">The sequence shown here is derived from an EMBL/GenBank/DDBJ whole genome shotgun (WGS) entry which is preliminary data.</text>
</comment>
<evidence type="ECO:0000256" key="4">
    <source>
        <dbReference type="ARBA" id="ARBA00023143"/>
    </source>
</evidence>
<dbReference type="NCBIfam" id="TIGR02550">
    <property type="entry name" value="flagell_flgL"/>
    <property type="match status" value="1"/>
</dbReference>
<dbReference type="SUPFAM" id="SSF64518">
    <property type="entry name" value="Phase 1 flagellin"/>
    <property type="match status" value="1"/>
</dbReference>
<dbReference type="AlphaFoldDB" id="A0A918NYE0"/>
<name>A0A918NYE0_9NEIS</name>
<accession>A0A918NYE0</accession>
<reference evidence="6" key="2">
    <citation type="submission" date="2020-09" db="EMBL/GenBank/DDBJ databases">
        <authorList>
            <person name="Sun Q."/>
            <person name="Kim S."/>
        </authorList>
    </citation>
    <scope>NUCLEOTIDE SEQUENCE</scope>
    <source>
        <strain evidence="6">KCTC 32182</strain>
    </source>
</reference>
<dbReference type="GO" id="GO:0071973">
    <property type="term" value="P:bacterial-type flagellum-dependent cell motility"/>
    <property type="evidence" value="ECO:0007669"/>
    <property type="project" value="InterPro"/>
</dbReference>
<proteinExistence type="inferred from homology"/>
<keyword evidence="7" id="KW-1185">Reference proteome</keyword>
<keyword evidence="6" id="KW-0969">Cilium</keyword>
<dbReference type="EMBL" id="BMYX01000002">
    <property type="protein sequence ID" value="GGY06615.1"/>
    <property type="molecule type" value="Genomic_DNA"/>
</dbReference>
<protein>
    <submittedName>
        <fullName evidence="6">Flagellar hook-filament junction protein FlgL</fullName>
    </submittedName>
</protein>
<comment type="subcellular location">
    <subcellularLocation>
        <location evidence="1">Bacterial flagellum</location>
    </subcellularLocation>
    <subcellularLocation>
        <location evidence="2">Secreted</location>
    </subcellularLocation>
</comment>
<sequence>MRISTFTTYYIGSTDMSNLQSTLQKLQMQLDTQKRVVNPSDDPVAASQILQLSQSNGRNDQFITNNKSVESTLAISETAIGNSINVMRSLKELAVQAGGGGLSVTQLQSMQVQVTQYFNQLVANANTTDGIGTYLFGGNKDNAPPFTADSALNTTYNGDTGQRLVEISSSRRIPTNEVGSQVFGNTPASSSPTALFDSVKAFHDLLGQNPKPANFATQLTTIMGNMDAASQNLVNAQASIGSRRKENEDTQNTAEDATLQYKSAISNLQDLDLPQTISDFSLTQASLQYSQLTFNKITSLSLFNYIS</sequence>
<dbReference type="InterPro" id="IPR013384">
    <property type="entry name" value="Flagell_FlgL"/>
</dbReference>